<dbReference type="RefSeq" id="WP_194449526.1">
    <property type="nucleotide sequence ID" value="NZ_CP063849.1"/>
</dbReference>
<dbReference type="AlphaFoldDB" id="A0A7S7NQI0"/>
<reference evidence="2 3" key="1">
    <citation type="submission" date="2020-10" db="EMBL/GenBank/DDBJ databases">
        <title>Complete genome sequence of Paludibaculum fermentans P105T, a facultatively anaerobic acidobacterium capable of dissimilatory Fe(III) reduction.</title>
        <authorList>
            <person name="Dedysh S.N."/>
            <person name="Beletsky A.V."/>
            <person name="Kulichevskaya I.S."/>
            <person name="Mardanov A.V."/>
            <person name="Ravin N.V."/>
        </authorList>
    </citation>
    <scope>NUCLEOTIDE SEQUENCE [LARGE SCALE GENOMIC DNA]</scope>
    <source>
        <strain evidence="2 3">P105</strain>
    </source>
</reference>
<dbReference type="EMBL" id="CP063849">
    <property type="protein sequence ID" value="QOY87859.1"/>
    <property type="molecule type" value="Genomic_DNA"/>
</dbReference>
<gene>
    <name evidence="2" type="ORF">IRI77_34840</name>
</gene>
<dbReference type="SUPFAM" id="SSF103247">
    <property type="entry name" value="TT1751-like"/>
    <property type="match status" value="1"/>
</dbReference>
<sequence>MLYEKLSDKTIDEIDLALRDSAGRHQFGVLHVHDLRQAMKNKGVEYHRQCSVFELCNPRHAKRVLEADPAVSSMLPCRISVYETSDGLMLSAILPSAMMSMFSDPNIKEVAEEVEVVLKAMIDESA</sequence>
<proteinExistence type="predicted"/>
<dbReference type="PANTHER" id="PTHR38342:SF1">
    <property type="entry name" value="SLR5037 PROTEIN"/>
    <property type="match status" value="1"/>
</dbReference>
<dbReference type="InterPro" id="IPR005180">
    <property type="entry name" value="DUF302"/>
</dbReference>
<name>A0A7S7NQI0_PALFE</name>
<dbReference type="InterPro" id="IPR035923">
    <property type="entry name" value="TT1751-like_sf"/>
</dbReference>
<dbReference type="Proteomes" id="UP000593892">
    <property type="component" value="Chromosome"/>
</dbReference>
<dbReference type="InterPro" id="IPR016796">
    <property type="entry name" value="UCP021774"/>
</dbReference>
<dbReference type="PANTHER" id="PTHR38342">
    <property type="entry name" value="SLR5037 PROTEIN"/>
    <property type="match status" value="1"/>
</dbReference>
<evidence type="ECO:0000313" key="2">
    <source>
        <dbReference type="EMBL" id="QOY87859.1"/>
    </source>
</evidence>
<dbReference type="KEGG" id="pfer:IRI77_34840"/>
<dbReference type="Pfam" id="PF03625">
    <property type="entry name" value="DUF302"/>
    <property type="match status" value="1"/>
</dbReference>
<keyword evidence="3" id="KW-1185">Reference proteome</keyword>
<protein>
    <submittedName>
        <fullName evidence="2">DUF302 domain-containing protein</fullName>
    </submittedName>
</protein>
<evidence type="ECO:0000313" key="3">
    <source>
        <dbReference type="Proteomes" id="UP000593892"/>
    </source>
</evidence>
<evidence type="ECO:0000259" key="1">
    <source>
        <dbReference type="Pfam" id="PF03625"/>
    </source>
</evidence>
<dbReference type="CDD" id="cd14797">
    <property type="entry name" value="DUF302"/>
    <property type="match status" value="1"/>
</dbReference>
<accession>A0A7S7NQI0</accession>
<feature type="domain" description="DUF302" evidence="1">
    <location>
        <begin position="33"/>
        <end position="93"/>
    </location>
</feature>
<dbReference type="Gene3D" id="3.30.310.70">
    <property type="entry name" value="TT1751-like domain"/>
    <property type="match status" value="1"/>
</dbReference>
<organism evidence="2 3">
    <name type="scientific">Paludibaculum fermentans</name>
    <dbReference type="NCBI Taxonomy" id="1473598"/>
    <lineage>
        <taxon>Bacteria</taxon>
        <taxon>Pseudomonadati</taxon>
        <taxon>Acidobacteriota</taxon>
        <taxon>Terriglobia</taxon>
        <taxon>Bryobacterales</taxon>
        <taxon>Bryobacteraceae</taxon>
        <taxon>Paludibaculum</taxon>
    </lineage>
</organism>
<dbReference type="PIRSF" id="PIRSF021774">
    <property type="entry name" value="UCP021774"/>
    <property type="match status" value="1"/>
</dbReference>